<feature type="domain" description="Glycoside hydrolase family 65 N-terminal" evidence="6">
    <location>
        <begin position="19"/>
        <end position="271"/>
    </location>
</feature>
<feature type="compositionally biased region" description="Basic and acidic residues" evidence="3">
    <location>
        <begin position="744"/>
        <end position="756"/>
    </location>
</feature>
<dbReference type="InterPro" id="IPR012341">
    <property type="entry name" value="6hp_glycosidase-like_sf"/>
</dbReference>
<dbReference type="InterPro" id="IPR008928">
    <property type="entry name" value="6-hairpin_glycosidase_sf"/>
</dbReference>
<name>A0ABV6U2G9_9ACTN</name>
<proteinExistence type="inferred from homology"/>
<dbReference type="Gene3D" id="2.70.98.40">
    <property type="entry name" value="Glycoside hydrolase, family 65, N-terminal domain"/>
    <property type="match status" value="1"/>
</dbReference>
<evidence type="ECO:0000259" key="5">
    <source>
        <dbReference type="Pfam" id="PF03633"/>
    </source>
</evidence>
<dbReference type="InterPro" id="IPR037018">
    <property type="entry name" value="GH65_N"/>
</dbReference>
<feature type="domain" description="Glycoside hydrolase family 65 central catalytic" evidence="4">
    <location>
        <begin position="328"/>
        <end position="680"/>
    </location>
</feature>
<dbReference type="Pfam" id="PF03633">
    <property type="entry name" value="Glyco_hydro_65C"/>
    <property type="match status" value="1"/>
</dbReference>
<dbReference type="EMBL" id="JBHMQT010000014">
    <property type="protein sequence ID" value="MFC0862621.1"/>
    <property type="molecule type" value="Genomic_DNA"/>
</dbReference>
<dbReference type="Pfam" id="PF03636">
    <property type="entry name" value="Glyco_hydro_65N"/>
    <property type="match status" value="1"/>
</dbReference>
<evidence type="ECO:0000256" key="3">
    <source>
        <dbReference type="SAM" id="MobiDB-lite"/>
    </source>
</evidence>
<dbReference type="Pfam" id="PF03632">
    <property type="entry name" value="Glyco_hydro_65m"/>
    <property type="match status" value="1"/>
</dbReference>
<dbReference type="Proteomes" id="UP001589870">
    <property type="component" value="Unassembled WGS sequence"/>
</dbReference>
<evidence type="ECO:0000313" key="7">
    <source>
        <dbReference type="EMBL" id="MFC0862621.1"/>
    </source>
</evidence>
<comment type="similarity">
    <text evidence="1">Belongs to the glycosyl hydrolase 65 family.</text>
</comment>
<dbReference type="SUPFAM" id="SSF74650">
    <property type="entry name" value="Galactose mutarotase-like"/>
    <property type="match status" value="1"/>
</dbReference>
<organism evidence="7 8">
    <name type="scientific">Sphaerimonospora cavernae</name>
    <dbReference type="NCBI Taxonomy" id="1740611"/>
    <lineage>
        <taxon>Bacteria</taxon>
        <taxon>Bacillati</taxon>
        <taxon>Actinomycetota</taxon>
        <taxon>Actinomycetes</taxon>
        <taxon>Streptosporangiales</taxon>
        <taxon>Streptosporangiaceae</taxon>
        <taxon>Sphaerimonospora</taxon>
    </lineage>
</organism>
<evidence type="ECO:0000313" key="8">
    <source>
        <dbReference type="Proteomes" id="UP001589870"/>
    </source>
</evidence>
<keyword evidence="2" id="KW-0326">Glycosidase</keyword>
<dbReference type="SUPFAM" id="SSF48208">
    <property type="entry name" value="Six-hairpin glycosidases"/>
    <property type="match status" value="1"/>
</dbReference>
<reference evidence="7 8" key="1">
    <citation type="submission" date="2024-09" db="EMBL/GenBank/DDBJ databases">
        <authorList>
            <person name="Sun Q."/>
            <person name="Mori K."/>
        </authorList>
    </citation>
    <scope>NUCLEOTIDE SEQUENCE [LARGE SCALE GENOMIC DNA]</scope>
    <source>
        <strain evidence="7 8">TBRC 1851</strain>
    </source>
</reference>
<dbReference type="RefSeq" id="WP_394300817.1">
    <property type="nucleotide sequence ID" value="NZ_JBHMQT010000014.1"/>
</dbReference>
<dbReference type="PANTHER" id="PTHR11051:SF13">
    <property type="entry name" value="GLYCOSYL TRANSFERASE"/>
    <property type="match status" value="1"/>
</dbReference>
<dbReference type="InterPro" id="IPR011013">
    <property type="entry name" value="Gal_mutarotase_sf_dom"/>
</dbReference>
<evidence type="ECO:0000259" key="4">
    <source>
        <dbReference type="Pfam" id="PF03632"/>
    </source>
</evidence>
<dbReference type="InterPro" id="IPR005194">
    <property type="entry name" value="Glyco_hydro_65_C"/>
</dbReference>
<keyword evidence="7" id="KW-0378">Hydrolase</keyword>
<dbReference type="InterPro" id="IPR017045">
    <property type="entry name" value="Malt_Pase/Glycosyl_Hdrlase"/>
</dbReference>
<dbReference type="GO" id="GO:0016787">
    <property type="term" value="F:hydrolase activity"/>
    <property type="evidence" value="ECO:0007669"/>
    <property type="project" value="UniProtKB-KW"/>
</dbReference>
<feature type="region of interest" description="Disordered" evidence="3">
    <location>
        <begin position="736"/>
        <end position="786"/>
    </location>
</feature>
<dbReference type="Gene3D" id="1.50.10.10">
    <property type="match status" value="1"/>
</dbReference>
<gene>
    <name evidence="7" type="ORF">ACFHYQ_09970</name>
</gene>
<dbReference type="InterPro" id="IPR005195">
    <property type="entry name" value="Glyco_hydro_65_M"/>
</dbReference>
<comment type="caution">
    <text evidence="7">The sequence shown here is derived from an EMBL/GenBank/DDBJ whole genome shotgun (WGS) entry which is preliminary data.</text>
</comment>
<protein>
    <submittedName>
        <fullName evidence="7">Glycoside hydrolase family 65 protein</fullName>
    </submittedName>
</protein>
<evidence type="ECO:0000256" key="2">
    <source>
        <dbReference type="ARBA" id="ARBA00023295"/>
    </source>
</evidence>
<evidence type="ECO:0000259" key="6">
    <source>
        <dbReference type="Pfam" id="PF03636"/>
    </source>
</evidence>
<evidence type="ECO:0000256" key="1">
    <source>
        <dbReference type="ARBA" id="ARBA00006768"/>
    </source>
</evidence>
<feature type="domain" description="Glycoside hydrolase family 65 C-terminal" evidence="5">
    <location>
        <begin position="690"/>
        <end position="751"/>
    </location>
</feature>
<accession>A0ABV6U2G9</accession>
<sequence length="786" mass="86784">MIKHPAFIVEPWSVRECRLHMDVLAQTESVFALSNGHVGLRGNLDEGEPHGLPGTYLNSVYELRPLSHAETAYGYPESGQTVVNVTNGKLIRLLVDDEPFDVRYGTLHEHERILDLRAGTLTRKVHWTSPTKGEIRLTSTRLVSFTHRAVAAIRYEVEPVDHPVKAVVQSELVANETLPESGSDPRAAAALENPLVLEENLPAADGVAVMVHITRASRLRVAAGMWHDVDGPENTQVDAGGREHVSRVTIATFLEPGQRLRLTKLFAYGWSAQRSRPAMHDQVVAALAAARLAGWDGLCAEQRRFLDDFWEGADVEVEGDTEVQQAVRFGLFHLLQAGCRAEQRPIPGKGLTGSGYDGHVFWDTEAFVLPVLTYTHPQPAADVLTWRKSILPLAERRAAQFGLEGAAFPWRTINGEACSAYWPAGAAAFHINADIADAVTRYVDATGDVAFERDIGLPLLVATARLWRSLGHHDVDGRFHIDGVTGPDEYSAIADDNVYTNLMAQRNLRAAAEVIIRHPDRAEQLGVTLEDAAIWRNIATAIFIPYDEHLGVHSQSEGFTRHAVWDFAATKPDQYPLLLHFPYFDLYRKQVVKQADLVLAMHTCGDAFTSEQKARNFAYYEALTVRDSSLSACTQAVLAAEVGQLELAHDYLGEAALVDLRDLQHNTRDGVHMASLAGAWIALVDGFGGMRAGGGRIQFAPRLPSGITRLSFRLRYRGRLLQVDITQSTTTYHLLEGPPLPLAHHGEEFTLDEHPATRQNPPPPTPGPRIRQPPGREPTPRRPEIG</sequence>
<dbReference type="PIRSF" id="PIRSF036289">
    <property type="entry name" value="Glycosyl_hydrolase_malt_phosph"/>
    <property type="match status" value="1"/>
</dbReference>
<dbReference type="Gene3D" id="2.60.420.10">
    <property type="entry name" value="Maltose phosphorylase, domain 3"/>
    <property type="match status" value="1"/>
</dbReference>
<dbReference type="InterPro" id="IPR005196">
    <property type="entry name" value="Glyco_hydro_65_N"/>
</dbReference>
<dbReference type="PANTHER" id="PTHR11051">
    <property type="entry name" value="GLYCOSYL HYDROLASE-RELATED"/>
    <property type="match status" value="1"/>
</dbReference>
<keyword evidence="8" id="KW-1185">Reference proteome</keyword>